<name>A0A0N4ZI64_PARTI</name>
<evidence type="ECO:0000313" key="3">
    <source>
        <dbReference type="WBParaSite" id="PTRK_0000761900.1"/>
    </source>
</evidence>
<evidence type="ECO:0000313" key="2">
    <source>
        <dbReference type="Proteomes" id="UP000038045"/>
    </source>
</evidence>
<proteinExistence type="predicted"/>
<feature type="region of interest" description="Disordered" evidence="1">
    <location>
        <begin position="483"/>
        <end position="511"/>
    </location>
</feature>
<protein>
    <submittedName>
        <fullName evidence="3">G domain-containing protein</fullName>
    </submittedName>
</protein>
<reference evidence="3" key="1">
    <citation type="submission" date="2017-02" db="UniProtKB">
        <authorList>
            <consortium name="WormBaseParasite"/>
        </authorList>
    </citation>
    <scope>IDENTIFICATION</scope>
</reference>
<feature type="compositionally biased region" description="Basic and acidic residues" evidence="1">
    <location>
        <begin position="242"/>
        <end position="261"/>
    </location>
</feature>
<dbReference type="SUPFAM" id="SSF52540">
    <property type="entry name" value="P-loop containing nucleoside triphosphate hydrolases"/>
    <property type="match status" value="1"/>
</dbReference>
<dbReference type="STRING" id="131310.A0A0N4ZI64"/>
<feature type="region of interest" description="Disordered" evidence="1">
    <location>
        <begin position="204"/>
        <end position="261"/>
    </location>
</feature>
<dbReference type="CDD" id="cd00882">
    <property type="entry name" value="Ras_like_GTPase"/>
    <property type="match status" value="1"/>
</dbReference>
<dbReference type="InterPro" id="IPR027417">
    <property type="entry name" value="P-loop_NTPase"/>
</dbReference>
<evidence type="ECO:0000256" key="1">
    <source>
        <dbReference type="SAM" id="MobiDB-lite"/>
    </source>
</evidence>
<organism evidence="2 3">
    <name type="scientific">Parastrongyloides trichosuri</name>
    <name type="common">Possum-specific nematode worm</name>
    <dbReference type="NCBI Taxonomy" id="131310"/>
    <lineage>
        <taxon>Eukaryota</taxon>
        <taxon>Metazoa</taxon>
        <taxon>Ecdysozoa</taxon>
        <taxon>Nematoda</taxon>
        <taxon>Chromadorea</taxon>
        <taxon>Rhabditida</taxon>
        <taxon>Tylenchina</taxon>
        <taxon>Panagrolaimomorpha</taxon>
        <taxon>Strongyloidoidea</taxon>
        <taxon>Strongyloididae</taxon>
        <taxon>Parastrongyloides</taxon>
    </lineage>
</organism>
<dbReference type="Gene3D" id="3.40.50.300">
    <property type="entry name" value="P-loop containing nucleotide triphosphate hydrolases"/>
    <property type="match status" value="1"/>
</dbReference>
<accession>A0A0N4ZI64</accession>
<keyword evidence="2" id="KW-1185">Reference proteome</keyword>
<dbReference type="Proteomes" id="UP000038045">
    <property type="component" value="Unplaced"/>
</dbReference>
<feature type="compositionally biased region" description="Low complexity" evidence="1">
    <location>
        <begin position="208"/>
        <end position="220"/>
    </location>
</feature>
<dbReference type="WBParaSite" id="PTRK_0000761900.1">
    <property type="protein sequence ID" value="PTRK_0000761900.1"/>
    <property type="gene ID" value="PTRK_0000761900"/>
</dbReference>
<dbReference type="AlphaFoldDB" id="A0A0N4ZI64"/>
<sequence length="851" mass="98885">MVELKNNSLCHHHEIRIAEHDCICCGQKIKKGKVVLLNKSEISLPVLENGTIIISNEIHTENDQSTFVEEKNSYHHDEHKKFHEKDVSHSYEETHNHIIEKDDDTTLLHYNTSDNFDVDIKQHIEKDIHNHRKNSISSCGSKKSNQTDLSHKIYVDSLIEKYSNKNYDKKEHEFFETKNEIDNNVTSEIVETYRWKKIEGDIADSRRSSVPSVTSGRSSVKSTKSFPAPVPPVRSSKTETFTNEHHTEETHLTKNHEENNNEKYINEKYTHEEYVIQKSHDFSIEKNIEKEISKTDEEVIPKVSERINKFEEISSLNQHSQEYSVFQTEFLNKTRNLGDLANEVHHDVLELSKKTERLANLSKNINEESITYSKNVHTIYNYDISEEVLHEKVDNRNKCNVNSTTYYKTENDHLEKFDNKSVSSSSSSSFAPSLNVEIIDNKHHRFDEISKTHNRTTYEETSINTKNVIDEINHHKKCESVISSGSELSKNNIHDDGKNSKKTNSHYSYHSTRSSLFEPSIIAERMLHKEVNEIDDIGRSSNQSRSTIYGMHRRETPNSNIFYSEFEKNDDKLQYWKDKIVQQSVLDETYEDLTLYKPKIIESTCPITNTKIITVGGSSKITESKTLLLFGMSNSGKTSIVNRICNYIYGTDRSTLLRLVVKFPSELHKKQNEIVTYQFNNSLLAYNLIIIDTPGCRDEKHKNGFTYKQLYYNFIKPQVKARHQFTIDAILLCLHFNYNSFNKEFSKQIHGLKKTINGHYDSNNVYTIFTNLDSNYSVSAIEDFHRREVSKNSNFYLIHSKSYLNAKGGISHLDYIRIFEQSESELFKLFTSLELETIPTKLIGGRKEILV</sequence>